<sequence>SSCFLHPTKASSERHAALLRLSWFRCVTLQYMDERSTDNLPWAGFHCANTRFSGQGQAATFSDMTKQRAV</sequence>
<feature type="non-terminal residue" evidence="1">
    <location>
        <position position="70"/>
    </location>
</feature>
<dbReference type="EMBL" id="CADEAL010000395">
    <property type="protein sequence ID" value="CAB1419529.1"/>
    <property type="molecule type" value="Genomic_DNA"/>
</dbReference>
<keyword evidence="2" id="KW-1185">Reference proteome</keyword>
<reference evidence="1" key="1">
    <citation type="submission" date="2020-03" db="EMBL/GenBank/DDBJ databases">
        <authorList>
            <person name="Weist P."/>
        </authorList>
    </citation>
    <scope>NUCLEOTIDE SEQUENCE</scope>
</reference>
<dbReference type="AlphaFoldDB" id="A0A9N7TVE5"/>
<comment type="caution">
    <text evidence="1">The sequence shown here is derived from an EMBL/GenBank/DDBJ whole genome shotgun (WGS) entry which is preliminary data.</text>
</comment>
<accession>A0A9N7TVE5</accession>
<evidence type="ECO:0000313" key="1">
    <source>
        <dbReference type="EMBL" id="CAB1419529.1"/>
    </source>
</evidence>
<protein>
    <submittedName>
        <fullName evidence="1">Uncharacterized protein</fullName>
    </submittedName>
</protein>
<dbReference type="Proteomes" id="UP001153269">
    <property type="component" value="Unassembled WGS sequence"/>
</dbReference>
<name>A0A9N7TVE5_PLEPL</name>
<proteinExistence type="predicted"/>
<gene>
    <name evidence="1" type="ORF">PLEPLA_LOCUS7360</name>
</gene>
<organism evidence="1 2">
    <name type="scientific">Pleuronectes platessa</name>
    <name type="common">European plaice</name>
    <dbReference type="NCBI Taxonomy" id="8262"/>
    <lineage>
        <taxon>Eukaryota</taxon>
        <taxon>Metazoa</taxon>
        <taxon>Chordata</taxon>
        <taxon>Craniata</taxon>
        <taxon>Vertebrata</taxon>
        <taxon>Euteleostomi</taxon>
        <taxon>Actinopterygii</taxon>
        <taxon>Neopterygii</taxon>
        <taxon>Teleostei</taxon>
        <taxon>Neoteleostei</taxon>
        <taxon>Acanthomorphata</taxon>
        <taxon>Carangaria</taxon>
        <taxon>Pleuronectiformes</taxon>
        <taxon>Pleuronectoidei</taxon>
        <taxon>Pleuronectidae</taxon>
        <taxon>Pleuronectes</taxon>
    </lineage>
</organism>
<evidence type="ECO:0000313" key="2">
    <source>
        <dbReference type="Proteomes" id="UP001153269"/>
    </source>
</evidence>